<evidence type="ECO:0000256" key="1">
    <source>
        <dbReference type="ARBA" id="ARBA00004571"/>
    </source>
</evidence>
<dbReference type="EMBL" id="SMJU01000013">
    <property type="protein sequence ID" value="TDB61860.1"/>
    <property type="molecule type" value="Genomic_DNA"/>
</dbReference>
<evidence type="ECO:0000313" key="15">
    <source>
        <dbReference type="Proteomes" id="UP000295706"/>
    </source>
</evidence>
<dbReference type="InterPro" id="IPR000531">
    <property type="entry name" value="Beta-barrel_TonB"/>
</dbReference>
<proteinExistence type="inferred from homology"/>
<comment type="similarity">
    <text evidence="10">Belongs to the TonB-dependent receptor family.</text>
</comment>
<dbReference type="Pfam" id="PF07715">
    <property type="entry name" value="Plug"/>
    <property type="match status" value="1"/>
</dbReference>
<feature type="chain" id="PRO_5020720754" evidence="11">
    <location>
        <begin position="20"/>
        <end position="804"/>
    </location>
</feature>
<evidence type="ECO:0000256" key="6">
    <source>
        <dbReference type="ARBA" id="ARBA00023077"/>
    </source>
</evidence>
<organism evidence="14 15">
    <name type="scientific">Arundinibacter roseus</name>
    <dbReference type="NCBI Taxonomy" id="2070510"/>
    <lineage>
        <taxon>Bacteria</taxon>
        <taxon>Pseudomonadati</taxon>
        <taxon>Bacteroidota</taxon>
        <taxon>Cytophagia</taxon>
        <taxon>Cytophagales</taxon>
        <taxon>Spirosomataceae</taxon>
        <taxon>Arundinibacter</taxon>
    </lineage>
</organism>
<dbReference type="RefSeq" id="WP_132120692.1">
    <property type="nucleotide sequence ID" value="NZ_SMJU01000013.1"/>
</dbReference>
<evidence type="ECO:0000256" key="10">
    <source>
        <dbReference type="RuleBase" id="RU003357"/>
    </source>
</evidence>
<evidence type="ECO:0000256" key="2">
    <source>
        <dbReference type="ARBA" id="ARBA00022448"/>
    </source>
</evidence>
<evidence type="ECO:0000256" key="5">
    <source>
        <dbReference type="ARBA" id="ARBA00022729"/>
    </source>
</evidence>
<dbReference type="GO" id="GO:0044718">
    <property type="term" value="P:siderophore transmembrane transport"/>
    <property type="evidence" value="ECO:0007669"/>
    <property type="project" value="TreeGrafter"/>
</dbReference>
<dbReference type="GO" id="GO:0015344">
    <property type="term" value="F:siderophore uptake transmembrane transporter activity"/>
    <property type="evidence" value="ECO:0007669"/>
    <property type="project" value="TreeGrafter"/>
</dbReference>
<evidence type="ECO:0000256" key="7">
    <source>
        <dbReference type="ARBA" id="ARBA00023136"/>
    </source>
</evidence>
<keyword evidence="2" id="KW-0813">Transport</keyword>
<feature type="signal peptide" evidence="11">
    <location>
        <begin position="1"/>
        <end position="19"/>
    </location>
</feature>
<evidence type="ECO:0000313" key="14">
    <source>
        <dbReference type="EMBL" id="TDB61860.1"/>
    </source>
</evidence>
<dbReference type="OrthoDB" id="9758870at2"/>
<dbReference type="Gene3D" id="2.40.170.20">
    <property type="entry name" value="TonB-dependent receptor, beta-barrel domain"/>
    <property type="match status" value="1"/>
</dbReference>
<feature type="domain" description="TonB-dependent receptor plug" evidence="13">
    <location>
        <begin position="144"/>
        <end position="224"/>
    </location>
</feature>
<dbReference type="SUPFAM" id="SSF49464">
    <property type="entry name" value="Carboxypeptidase regulatory domain-like"/>
    <property type="match status" value="1"/>
</dbReference>
<dbReference type="InterPro" id="IPR012910">
    <property type="entry name" value="Plug_dom"/>
</dbReference>
<evidence type="ECO:0000259" key="13">
    <source>
        <dbReference type="Pfam" id="PF07715"/>
    </source>
</evidence>
<evidence type="ECO:0000256" key="9">
    <source>
        <dbReference type="ARBA" id="ARBA00023237"/>
    </source>
</evidence>
<keyword evidence="9" id="KW-0998">Cell outer membrane</keyword>
<dbReference type="Pfam" id="PF00593">
    <property type="entry name" value="TonB_dep_Rec_b-barrel"/>
    <property type="match status" value="1"/>
</dbReference>
<keyword evidence="4" id="KW-0812">Transmembrane</keyword>
<evidence type="ECO:0000256" key="8">
    <source>
        <dbReference type="ARBA" id="ARBA00023170"/>
    </source>
</evidence>
<dbReference type="InterPro" id="IPR036942">
    <property type="entry name" value="Beta-barrel_TonB_sf"/>
</dbReference>
<feature type="domain" description="TonB-dependent receptor-like beta-barrel" evidence="12">
    <location>
        <begin position="313"/>
        <end position="763"/>
    </location>
</feature>
<dbReference type="PANTHER" id="PTHR30069">
    <property type="entry name" value="TONB-DEPENDENT OUTER MEMBRANE RECEPTOR"/>
    <property type="match status" value="1"/>
</dbReference>
<name>A0A4R4K3D6_9BACT</name>
<accession>A0A4R4K3D6</accession>
<comment type="caution">
    <text evidence="14">The sequence shown here is derived from an EMBL/GenBank/DDBJ whole genome shotgun (WGS) entry which is preliminary data.</text>
</comment>
<dbReference type="InterPro" id="IPR008969">
    <property type="entry name" value="CarboxyPept-like_regulatory"/>
</dbReference>
<evidence type="ECO:0000256" key="3">
    <source>
        <dbReference type="ARBA" id="ARBA00022452"/>
    </source>
</evidence>
<keyword evidence="15" id="KW-1185">Reference proteome</keyword>
<dbReference type="PANTHER" id="PTHR30069:SF29">
    <property type="entry name" value="HEMOGLOBIN AND HEMOGLOBIN-HAPTOGLOBIN-BINDING PROTEIN 1-RELATED"/>
    <property type="match status" value="1"/>
</dbReference>
<keyword evidence="3" id="KW-1134">Transmembrane beta strand</keyword>
<sequence length="804" mass="90053">MRWIFPLIILMGFQLAVQAQGTDAAGLFGNVTNAATGEKMSGVSVFAMETRRGAQSDKNGFYFMALKAGKHTIKFSSIGFKPLFKEIELPVGQMSLEVQLEEDTKFLDEVTVTTGKPEENVQKVEIGASRLNIRSIQKIPAFMGEVDVMRSLLMLPGVTTVGEGTTGINVRGGSIDQNLVLMDDAPIFNTSHLFGFFSVFNQDAVRDVTLQRGGVPAQYGGRASSVLDVRLKYPNSEKFSGSGGIGLVSSRLTLEGPVVSRKLSTLIAARASFNDFLFKIGPIPLRGTKANFYDITNKWYWIINDRHELTFTGYVSNDTFKIPSDSLSTVDVNASSSLFGYSTTSGTLRWQFDVRDKVVWEAAAVLSRYRATTTVPDSANALDLVSSVLYQNIKVQYSNKTNDRHQWMAGGGIIGYGIAPNTLTPGPFSNVQALDIEREKSIEAAAYVEDEWKLSQKVSVVLGLRYSLFMRLGPASFYQYAPNQPLAEDVITETEVYQNGDVIQTYGGLEPRAALRWALSPAMSVKMGYNRMRQYIHLISNTTAALPTARWTSSSPYIRPQIADQVSLGLFRNLKNNRFETSAEVYYKQLQNVLDYKDGADIVLNPALETAVLQGDGRAYGLELMAKKNTGFWTGWVSYTYARTFLQMNGAFPEERINNGNWYPANFDRPHTLNTMAIFRPNLMVTLAFNFTLSSGRPATFPYGRYTLFEPTIFGANVPIYLNRNQDRIPAYHRLDFSITFDQNPELRPDRRWKSSWVFSLYNVYARKNAFSVFYSLRPYATTEAYKLSIFASIFPSLTYNFKF</sequence>
<protein>
    <submittedName>
        <fullName evidence="14">TonB-dependent receptor</fullName>
    </submittedName>
</protein>
<keyword evidence="7 10" id="KW-0472">Membrane</keyword>
<keyword evidence="5 11" id="KW-0732">Signal</keyword>
<dbReference type="SUPFAM" id="SSF56935">
    <property type="entry name" value="Porins"/>
    <property type="match status" value="1"/>
</dbReference>
<dbReference type="Pfam" id="PF13715">
    <property type="entry name" value="CarbopepD_reg_2"/>
    <property type="match status" value="1"/>
</dbReference>
<reference evidence="14 15" key="1">
    <citation type="submission" date="2019-02" db="EMBL/GenBank/DDBJ databases">
        <title>Arundinibacter roseus gen. nov., sp. nov., a new member of the family Cytophagaceae.</title>
        <authorList>
            <person name="Szuroczki S."/>
            <person name="Khayer B."/>
            <person name="Sproer C."/>
            <person name="Toumi M."/>
            <person name="Szabo A."/>
            <person name="Felfoldi T."/>
            <person name="Schumann P."/>
            <person name="Toth E."/>
        </authorList>
    </citation>
    <scope>NUCLEOTIDE SEQUENCE [LARGE SCALE GENOMIC DNA]</scope>
    <source>
        <strain evidence="14 15">DMA-k-7a</strain>
    </source>
</reference>
<comment type="subcellular location">
    <subcellularLocation>
        <location evidence="1">Cell outer membrane</location>
        <topology evidence="1">Multi-pass membrane protein</topology>
    </subcellularLocation>
</comment>
<keyword evidence="8 14" id="KW-0675">Receptor</keyword>
<dbReference type="Gene3D" id="2.60.40.1120">
    <property type="entry name" value="Carboxypeptidase-like, regulatory domain"/>
    <property type="match status" value="1"/>
</dbReference>
<dbReference type="InterPro" id="IPR039426">
    <property type="entry name" value="TonB-dep_rcpt-like"/>
</dbReference>
<gene>
    <name evidence="14" type="ORF">EZE20_19155</name>
</gene>
<evidence type="ECO:0000256" key="11">
    <source>
        <dbReference type="SAM" id="SignalP"/>
    </source>
</evidence>
<dbReference type="GO" id="GO:0009279">
    <property type="term" value="C:cell outer membrane"/>
    <property type="evidence" value="ECO:0007669"/>
    <property type="project" value="UniProtKB-SubCell"/>
</dbReference>
<keyword evidence="6 10" id="KW-0798">TonB box</keyword>
<dbReference type="Proteomes" id="UP000295706">
    <property type="component" value="Unassembled WGS sequence"/>
</dbReference>
<dbReference type="Gene3D" id="2.170.130.10">
    <property type="entry name" value="TonB-dependent receptor, plug domain"/>
    <property type="match status" value="1"/>
</dbReference>
<evidence type="ECO:0000259" key="12">
    <source>
        <dbReference type="Pfam" id="PF00593"/>
    </source>
</evidence>
<dbReference type="AlphaFoldDB" id="A0A4R4K3D6"/>
<dbReference type="InterPro" id="IPR037066">
    <property type="entry name" value="Plug_dom_sf"/>
</dbReference>
<evidence type="ECO:0000256" key="4">
    <source>
        <dbReference type="ARBA" id="ARBA00022692"/>
    </source>
</evidence>